<sequence length="373" mass="41116">MSEFGGCSRMGKHVRYALHPLKTLSDNNFGSDINSVMRKVQLQDNTSLWGRRNIILSDYARILEGFPLNSESPTFDSVIRNPVYYTIDRAQRSARIDIPGLLRGVNYFPQNGHALFRVIVTLGVVPDMMYDAVSREYQPAKWFDADYFPTEVTTSWCPSLEGMPATTLELGVKETPPDNGWSLMLSIGIQYGSLSEGGEIKEVKRFGAAKIVALRGRGNTTDGLETIDEEQRSEPAEAPAPEVLETKTQVNESPTVAMPDNEVSVATVKSETQIQTFCYDYVSASASAAQPAAAVYTYTYAVTEAGSETPKSTTKESKRRPSPSVQARKMKTSTGNATAVERWGMTKAPLYGEVRSTVATLSSRYVLSGQWRL</sequence>
<proteinExistence type="predicted"/>
<dbReference type="EMBL" id="JAHESC010000014">
    <property type="protein sequence ID" value="MBT1687164.1"/>
    <property type="molecule type" value="Genomic_DNA"/>
</dbReference>
<evidence type="ECO:0000313" key="3">
    <source>
        <dbReference type="Proteomes" id="UP001319180"/>
    </source>
</evidence>
<gene>
    <name evidence="2" type="ORF">KK078_11370</name>
</gene>
<evidence type="ECO:0000256" key="1">
    <source>
        <dbReference type="SAM" id="MobiDB-lite"/>
    </source>
</evidence>
<reference evidence="2 3" key="1">
    <citation type="submission" date="2021-05" db="EMBL/GenBank/DDBJ databases">
        <title>A Polyphasic approach of four new species of the genus Ohtaekwangia: Ohtaekwangia histidinii sp. nov., Ohtaekwangia cretensis sp. nov., Ohtaekwangia indiensis sp. nov., Ohtaekwangia reichenbachii sp. nov. from diverse environment.</title>
        <authorList>
            <person name="Octaviana S."/>
        </authorList>
    </citation>
    <scope>NUCLEOTIDE SEQUENCE [LARGE SCALE GENOMIC DNA]</scope>
    <source>
        <strain evidence="2 3">PWU37</strain>
    </source>
</reference>
<keyword evidence="3" id="KW-1185">Reference proteome</keyword>
<organism evidence="2 3">
    <name type="scientific">Dawidia soli</name>
    <dbReference type="NCBI Taxonomy" id="2782352"/>
    <lineage>
        <taxon>Bacteria</taxon>
        <taxon>Pseudomonadati</taxon>
        <taxon>Bacteroidota</taxon>
        <taxon>Cytophagia</taxon>
        <taxon>Cytophagales</taxon>
        <taxon>Chryseotaleaceae</taxon>
        <taxon>Dawidia</taxon>
    </lineage>
</organism>
<evidence type="ECO:0000313" key="2">
    <source>
        <dbReference type="EMBL" id="MBT1687164.1"/>
    </source>
</evidence>
<name>A0AAP2D8J2_9BACT</name>
<protein>
    <submittedName>
        <fullName evidence="2">Uncharacterized protein</fullName>
    </submittedName>
</protein>
<dbReference type="AlphaFoldDB" id="A0AAP2D8J2"/>
<dbReference type="Proteomes" id="UP001319180">
    <property type="component" value="Unassembled WGS sequence"/>
</dbReference>
<dbReference type="RefSeq" id="WP_254090397.1">
    <property type="nucleotide sequence ID" value="NZ_JAHESC010000014.1"/>
</dbReference>
<feature type="region of interest" description="Disordered" evidence="1">
    <location>
        <begin position="306"/>
        <end position="339"/>
    </location>
</feature>
<accession>A0AAP2D8J2</accession>
<comment type="caution">
    <text evidence="2">The sequence shown here is derived from an EMBL/GenBank/DDBJ whole genome shotgun (WGS) entry which is preliminary data.</text>
</comment>